<proteinExistence type="predicted"/>
<sequence length="26" mass="2798">MVHGQNSRAHGPRVYLAHSRGLGPLS</sequence>
<evidence type="ECO:0000256" key="1">
    <source>
        <dbReference type="SAM" id="MobiDB-lite"/>
    </source>
</evidence>
<reference evidence="2" key="1">
    <citation type="submission" date="2018-02" db="EMBL/GenBank/DDBJ databases">
        <title>Rhizophora mucronata_Transcriptome.</title>
        <authorList>
            <person name="Meera S.P."/>
            <person name="Sreeshan A."/>
            <person name="Augustine A."/>
        </authorList>
    </citation>
    <scope>NUCLEOTIDE SEQUENCE</scope>
    <source>
        <tissue evidence="2">Leaf</tissue>
    </source>
</reference>
<protein>
    <submittedName>
        <fullName evidence="2">Uncharacterized protein</fullName>
    </submittedName>
</protein>
<organism evidence="2">
    <name type="scientific">Rhizophora mucronata</name>
    <name type="common">Asiatic mangrove</name>
    <dbReference type="NCBI Taxonomy" id="61149"/>
    <lineage>
        <taxon>Eukaryota</taxon>
        <taxon>Viridiplantae</taxon>
        <taxon>Streptophyta</taxon>
        <taxon>Embryophyta</taxon>
        <taxon>Tracheophyta</taxon>
        <taxon>Spermatophyta</taxon>
        <taxon>Magnoliopsida</taxon>
        <taxon>eudicotyledons</taxon>
        <taxon>Gunneridae</taxon>
        <taxon>Pentapetalae</taxon>
        <taxon>rosids</taxon>
        <taxon>fabids</taxon>
        <taxon>Malpighiales</taxon>
        <taxon>Rhizophoraceae</taxon>
        <taxon>Rhizophora</taxon>
    </lineage>
</organism>
<dbReference type="AlphaFoldDB" id="A0A2P2QBN0"/>
<evidence type="ECO:0000313" key="2">
    <source>
        <dbReference type="EMBL" id="MBX64400.1"/>
    </source>
</evidence>
<accession>A0A2P2QBN0</accession>
<name>A0A2P2QBN0_RHIMU</name>
<dbReference type="EMBL" id="GGEC01083916">
    <property type="protein sequence ID" value="MBX64400.1"/>
    <property type="molecule type" value="Transcribed_RNA"/>
</dbReference>
<feature type="region of interest" description="Disordered" evidence="1">
    <location>
        <begin position="1"/>
        <end position="26"/>
    </location>
</feature>